<evidence type="ECO:0000256" key="1">
    <source>
        <dbReference type="ARBA" id="ARBA00010790"/>
    </source>
</evidence>
<evidence type="ECO:0000259" key="3">
    <source>
        <dbReference type="PROSITE" id="PS00623"/>
    </source>
</evidence>
<organism evidence="5 6">
    <name type="scientific">Phlebotomus papatasi</name>
    <name type="common">Sandfly</name>
    <dbReference type="NCBI Taxonomy" id="29031"/>
    <lineage>
        <taxon>Eukaryota</taxon>
        <taxon>Metazoa</taxon>
        <taxon>Ecdysozoa</taxon>
        <taxon>Arthropoda</taxon>
        <taxon>Hexapoda</taxon>
        <taxon>Insecta</taxon>
        <taxon>Pterygota</taxon>
        <taxon>Neoptera</taxon>
        <taxon>Endopterygota</taxon>
        <taxon>Diptera</taxon>
        <taxon>Nematocera</taxon>
        <taxon>Psychodoidea</taxon>
        <taxon>Psychodidae</taxon>
        <taxon>Phlebotomus</taxon>
        <taxon>Phlebotomus</taxon>
    </lineage>
</organism>
<dbReference type="InterPro" id="IPR000172">
    <property type="entry name" value="GMC_OxRdtase_N"/>
</dbReference>
<dbReference type="InterPro" id="IPR036188">
    <property type="entry name" value="FAD/NAD-bd_sf"/>
</dbReference>
<protein>
    <recommendedName>
        <fullName evidence="3 4">Glucose-methanol-choline oxidoreductase N-terminal domain-containing protein</fullName>
    </recommendedName>
</protein>
<dbReference type="PROSITE" id="PS00623">
    <property type="entry name" value="GMC_OXRED_1"/>
    <property type="match status" value="1"/>
</dbReference>
<dbReference type="Pfam" id="PF00732">
    <property type="entry name" value="GMC_oxred_N"/>
    <property type="match status" value="1"/>
</dbReference>
<dbReference type="Proteomes" id="UP000092462">
    <property type="component" value="Unassembled WGS sequence"/>
</dbReference>
<dbReference type="VEuPathDB" id="VectorBase:PPAI003494"/>
<dbReference type="EnsemblMetazoa" id="PPAI003494-RA">
    <property type="protein sequence ID" value="PPAI003494-PA"/>
    <property type="gene ID" value="PPAI003494"/>
</dbReference>
<dbReference type="PANTHER" id="PTHR11552">
    <property type="entry name" value="GLUCOSE-METHANOL-CHOLINE GMC OXIDOREDUCTASE"/>
    <property type="match status" value="1"/>
</dbReference>
<name>A0A1B0D7H1_PHLPP</name>
<reference evidence="5" key="1">
    <citation type="submission" date="2022-08" db="UniProtKB">
        <authorList>
            <consortium name="EnsemblMetazoa"/>
        </authorList>
    </citation>
    <scope>IDENTIFICATION</scope>
    <source>
        <strain evidence="5">Israel</strain>
    </source>
</reference>
<dbReference type="Gene3D" id="3.30.560.10">
    <property type="entry name" value="Glucose Oxidase, domain 3"/>
    <property type="match status" value="1"/>
</dbReference>
<accession>A0A1B0D7H1</accession>
<dbReference type="EMBL" id="AJVK01012433">
    <property type="status" value="NOT_ANNOTATED_CDS"/>
    <property type="molecule type" value="Genomic_DNA"/>
</dbReference>
<comment type="similarity">
    <text evidence="1 2">Belongs to the GMC oxidoreductase family.</text>
</comment>
<dbReference type="VEuPathDB" id="VectorBase:PPAPM1_003872"/>
<dbReference type="SUPFAM" id="SSF51905">
    <property type="entry name" value="FAD/NAD(P)-binding domain"/>
    <property type="match status" value="1"/>
</dbReference>
<keyword evidence="2" id="KW-0274">FAD</keyword>
<dbReference type="AlphaFoldDB" id="A0A1B0D7H1"/>
<evidence type="ECO:0000256" key="2">
    <source>
        <dbReference type="RuleBase" id="RU003968"/>
    </source>
</evidence>
<dbReference type="PROSITE" id="PS00624">
    <property type="entry name" value="GMC_OXRED_2"/>
    <property type="match status" value="1"/>
</dbReference>
<feature type="domain" description="Glucose-methanol-choline oxidoreductase N-terminal" evidence="4">
    <location>
        <begin position="329"/>
        <end position="343"/>
    </location>
</feature>
<dbReference type="GO" id="GO:0050660">
    <property type="term" value="F:flavin adenine dinucleotide binding"/>
    <property type="evidence" value="ECO:0007669"/>
    <property type="project" value="InterPro"/>
</dbReference>
<dbReference type="InterPro" id="IPR012132">
    <property type="entry name" value="GMC_OxRdtase"/>
</dbReference>
<evidence type="ECO:0000313" key="5">
    <source>
        <dbReference type="EnsemblMetazoa" id="PPAI003494-PA"/>
    </source>
</evidence>
<dbReference type="PANTHER" id="PTHR11552:SF208">
    <property type="entry name" value="RE36204P-RELATED"/>
    <property type="match status" value="1"/>
</dbReference>
<sequence length="395" mass="44132">MLLTRIKVIGIFLGITILTFPPISHANAFLNPSSIQLVSELIVNVTKNGVEVPNIDLETMFGLTFPRRKLQESYDFVIVGSGPAGCVLANRLSADKRFSVLLLEAGRPEIPFTSDIPMGSPNLQSTPFNYGYTTEPQKNACFGVLGRRCRFPHGRVLGGSSVINYMIYTRGNRRDFDSWAEAGNEGWSYRDILPLFIRSENSTVQDLFNSPLHGHSGESPVEDNPFRTPVAEAFVASVEKMGFNRIDYNSGEQIGVSFLQQNTRLGRRISAARAFLEPIKYRKNLHIFTSSPVLKLEFDRKNRVRGVFALVDKNVRKIRAKKEVILSAGSFESPKLLTLSGIGPKDDLRDLGIPVVRDLPVGKLMYEHLSVFGPIFTMNPMHDGLINFDRIINAR</sequence>
<evidence type="ECO:0000259" key="4">
    <source>
        <dbReference type="PROSITE" id="PS00624"/>
    </source>
</evidence>
<dbReference type="Gene3D" id="3.50.50.60">
    <property type="entry name" value="FAD/NAD(P)-binding domain"/>
    <property type="match status" value="1"/>
</dbReference>
<keyword evidence="6" id="KW-1185">Reference proteome</keyword>
<proteinExistence type="inferred from homology"/>
<dbReference type="GO" id="GO:0016614">
    <property type="term" value="F:oxidoreductase activity, acting on CH-OH group of donors"/>
    <property type="evidence" value="ECO:0007669"/>
    <property type="project" value="InterPro"/>
</dbReference>
<keyword evidence="2" id="KW-0285">Flavoprotein</keyword>
<feature type="domain" description="Glucose-methanol-choline oxidoreductase N-terminal" evidence="3">
    <location>
        <begin position="154"/>
        <end position="177"/>
    </location>
</feature>
<evidence type="ECO:0000313" key="6">
    <source>
        <dbReference type="Proteomes" id="UP000092462"/>
    </source>
</evidence>